<evidence type="ECO:0000256" key="4">
    <source>
        <dbReference type="ARBA" id="ARBA00034252"/>
    </source>
</evidence>
<proteinExistence type="inferred from homology"/>
<dbReference type="Gene3D" id="3.40.50.12780">
    <property type="entry name" value="N-terminal domain of ligase-like"/>
    <property type="match status" value="1"/>
</dbReference>
<reference evidence="6" key="2">
    <citation type="journal article" date="2023" name="Plants (Basel)">
        <title>Annotation of the Turnera subulata (Passifloraceae) Draft Genome Reveals the S-Locus Evolved after the Divergence of Turneroideae from Passifloroideae in a Stepwise Manner.</title>
        <authorList>
            <person name="Henning P.M."/>
            <person name="Roalson E.H."/>
            <person name="Mir W."/>
            <person name="McCubbin A.G."/>
            <person name="Shore J.S."/>
        </authorList>
    </citation>
    <scope>NUCLEOTIDE SEQUENCE</scope>
    <source>
        <strain evidence="6">F60SS</strain>
    </source>
</reference>
<protein>
    <recommendedName>
        <fullName evidence="2">4-coumarate--CoA ligase</fullName>
        <ecNumber evidence="2">6.2.1.12</ecNumber>
    </recommendedName>
</protein>
<dbReference type="PANTHER" id="PTHR24096:SF149">
    <property type="entry name" value="AMP-BINDING DOMAIN-CONTAINING PROTEIN-RELATED"/>
    <property type="match status" value="1"/>
</dbReference>
<keyword evidence="3 6" id="KW-0436">Ligase</keyword>
<sequence length="440" mass="47958">MSMEANKPNEEQEFIFKSKLPPIYVPTHLPLHKYCFENISQFKDKPCLINGATGNVYSYAEVELTATKFAAGLNKIGIKQGEVIMLLLQNSPEFAFAFLGASMIGVITTTANPFYTPAEIAKQAAASKAKMVITQAAFVEKVKPFAEGKDPHHVKIMTIDDGPVAGCLHFSELLTTAVDENDVNPGGFKIDPDDVVALPYSSGTTGLPKGVMLTHNSLVSTVAQLHDGDNPNLYFHDKDVILCLLPMFHIYGLSMMMACIRVGAAVLIMQKFEITRLMELVEKYKVTIAPFAPPILLAIAKNPEIDRYDLSSIRMVICGAAPMGQELEDAVRAKLPNAVLGQGYGMTEAGPLAMCLAFAKEPFGVKSGACGTVLRNSEMKIIHLETGKSQPRNHAGEICIRGTQIMKGTTFLPSFINFLVLTKQIKNSYEDLLRVGHCPS</sequence>
<reference evidence="6" key="1">
    <citation type="submission" date="2022-02" db="EMBL/GenBank/DDBJ databases">
        <authorList>
            <person name="Henning P.M."/>
            <person name="McCubbin A.G."/>
            <person name="Shore J.S."/>
        </authorList>
    </citation>
    <scope>NUCLEOTIDE SEQUENCE</scope>
    <source>
        <strain evidence="6">F60SS</strain>
        <tissue evidence="6">Leaves</tissue>
    </source>
</reference>
<name>A0A9Q0FKF8_9ROSI</name>
<dbReference type="EC" id="6.2.1.12" evidence="2"/>
<evidence type="ECO:0000313" key="6">
    <source>
        <dbReference type="EMBL" id="KAJ4833148.1"/>
    </source>
</evidence>
<comment type="caution">
    <text evidence="6">The sequence shown here is derived from an EMBL/GenBank/DDBJ whole genome shotgun (WGS) entry which is preliminary data.</text>
</comment>
<comment type="catalytic activity">
    <reaction evidence="4">
        <text>(E)-4-coumarate + ATP + CoA = (E)-4-coumaroyl-CoA + AMP + diphosphate</text>
        <dbReference type="Rhea" id="RHEA:19641"/>
        <dbReference type="ChEBI" id="CHEBI:12876"/>
        <dbReference type="ChEBI" id="CHEBI:30616"/>
        <dbReference type="ChEBI" id="CHEBI:33019"/>
        <dbReference type="ChEBI" id="CHEBI:57287"/>
        <dbReference type="ChEBI" id="CHEBI:85008"/>
        <dbReference type="ChEBI" id="CHEBI:456215"/>
        <dbReference type="EC" id="6.2.1.12"/>
    </reaction>
    <physiologicalReaction direction="left-to-right" evidence="4">
        <dbReference type="Rhea" id="RHEA:19642"/>
    </physiologicalReaction>
</comment>
<dbReference type="InterPro" id="IPR020845">
    <property type="entry name" value="AMP-binding_CS"/>
</dbReference>
<evidence type="ECO:0000256" key="1">
    <source>
        <dbReference type="ARBA" id="ARBA00006432"/>
    </source>
</evidence>
<dbReference type="EMBL" id="JAKUCV010005013">
    <property type="protein sequence ID" value="KAJ4833148.1"/>
    <property type="molecule type" value="Genomic_DNA"/>
</dbReference>
<accession>A0A9Q0FKF8</accession>
<evidence type="ECO:0000256" key="2">
    <source>
        <dbReference type="ARBA" id="ARBA00012959"/>
    </source>
</evidence>
<comment type="similarity">
    <text evidence="1">Belongs to the ATP-dependent AMP-binding enzyme family.</text>
</comment>
<dbReference type="SUPFAM" id="SSF56801">
    <property type="entry name" value="Acetyl-CoA synthetase-like"/>
    <property type="match status" value="1"/>
</dbReference>
<dbReference type="OrthoDB" id="10253869at2759"/>
<dbReference type="PROSITE" id="PS00455">
    <property type="entry name" value="AMP_BINDING"/>
    <property type="match status" value="1"/>
</dbReference>
<dbReference type="InterPro" id="IPR042099">
    <property type="entry name" value="ANL_N_sf"/>
</dbReference>
<evidence type="ECO:0000313" key="7">
    <source>
        <dbReference type="Proteomes" id="UP001141552"/>
    </source>
</evidence>
<dbReference type="Proteomes" id="UP001141552">
    <property type="component" value="Unassembled WGS sequence"/>
</dbReference>
<gene>
    <name evidence="6" type="primary">4CL1</name>
    <name evidence="6" type="ORF">Tsubulata_043075</name>
</gene>
<dbReference type="FunFam" id="3.40.50.12780:FF:000003">
    <property type="entry name" value="Long-chain-fatty-acid--CoA ligase FadD"/>
    <property type="match status" value="1"/>
</dbReference>
<keyword evidence="7" id="KW-1185">Reference proteome</keyword>
<organism evidence="6 7">
    <name type="scientific">Turnera subulata</name>
    <dbReference type="NCBI Taxonomy" id="218843"/>
    <lineage>
        <taxon>Eukaryota</taxon>
        <taxon>Viridiplantae</taxon>
        <taxon>Streptophyta</taxon>
        <taxon>Embryophyta</taxon>
        <taxon>Tracheophyta</taxon>
        <taxon>Spermatophyta</taxon>
        <taxon>Magnoliopsida</taxon>
        <taxon>eudicotyledons</taxon>
        <taxon>Gunneridae</taxon>
        <taxon>Pentapetalae</taxon>
        <taxon>rosids</taxon>
        <taxon>fabids</taxon>
        <taxon>Malpighiales</taxon>
        <taxon>Passifloraceae</taxon>
        <taxon>Turnera</taxon>
    </lineage>
</organism>
<evidence type="ECO:0000256" key="3">
    <source>
        <dbReference type="ARBA" id="ARBA00022598"/>
    </source>
</evidence>
<dbReference type="AlphaFoldDB" id="A0A9Q0FKF8"/>
<dbReference type="GO" id="GO:0016207">
    <property type="term" value="F:4-coumarate-CoA ligase activity"/>
    <property type="evidence" value="ECO:0007669"/>
    <property type="project" value="UniProtKB-EC"/>
</dbReference>
<evidence type="ECO:0000259" key="5">
    <source>
        <dbReference type="Pfam" id="PF00501"/>
    </source>
</evidence>
<dbReference type="InterPro" id="IPR000873">
    <property type="entry name" value="AMP-dep_synth/lig_dom"/>
</dbReference>
<dbReference type="PANTHER" id="PTHR24096">
    <property type="entry name" value="LONG-CHAIN-FATTY-ACID--COA LIGASE"/>
    <property type="match status" value="1"/>
</dbReference>
<feature type="domain" description="AMP-dependent synthetase/ligase" evidence="5">
    <location>
        <begin position="37"/>
        <end position="408"/>
    </location>
</feature>
<dbReference type="Pfam" id="PF00501">
    <property type="entry name" value="AMP-binding"/>
    <property type="match status" value="1"/>
</dbReference>